<dbReference type="SMART" id="SM00530">
    <property type="entry name" value="HTH_XRE"/>
    <property type="match status" value="1"/>
</dbReference>
<name>A0A143DFN4_9PROT</name>
<organism evidence="2 3">
    <name type="scientific">Haematospirillum jordaniae</name>
    <dbReference type="NCBI Taxonomy" id="1549855"/>
    <lineage>
        <taxon>Bacteria</taxon>
        <taxon>Pseudomonadati</taxon>
        <taxon>Pseudomonadota</taxon>
        <taxon>Alphaproteobacteria</taxon>
        <taxon>Rhodospirillales</taxon>
        <taxon>Novispirillaceae</taxon>
        <taxon>Haematospirillum</taxon>
    </lineage>
</organism>
<dbReference type="InterPro" id="IPR001387">
    <property type="entry name" value="Cro/C1-type_HTH"/>
</dbReference>
<sequence>MVSKVNSESRIKIRRRQPITAKEYGPDPVDIHVGKRLKLRRRLMKLSQEQLGEAVRVTFQQIQKYERGHNRISASRLYDIARVLGVDVAFFFEDIGHDVTEHRPTQNLPQNAGLGENPVPAYEQDPLSRNETMELVRLFWKLPSSEMRRNILELLNSMSRRD</sequence>
<dbReference type="RefSeq" id="WP_066136498.1">
    <property type="nucleotide sequence ID" value="NZ_CP014525.1"/>
</dbReference>
<dbReference type="CDD" id="cd00093">
    <property type="entry name" value="HTH_XRE"/>
    <property type="match status" value="1"/>
</dbReference>
<dbReference type="STRING" id="1549855.AY555_03785"/>
<evidence type="ECO:0000259" key="1">
    <source>
        <dbReference type="PROSITE" id="PS50943"/>
    </source>
</evidence>
<evidence type="ECO:0000313" key="3">
    <source>
        <dbReference type="Proteomes" id="UP000076066"/>
    </source>
</evidence>
<gene>
    <name evidence="2" type="ORF">AY555_03785</name>
</gene>
<dbReference type="GO" id="GO:0003677">
    <property type="term" value="F:DNA binding"/>
    <property type="evidence" value="ECO:0007669"/>
    <property type="project" value="InterPro"/>
</dbReference>
<dbReference type="Gene3D" id="1.10.260.40">
    <property type="entry name" value="lambda repressor-like DNA-binding domains"/>
    <property type="match status" value="1"/>
</dbReference>
<dbReference type="GeneID" id="53316269"/>
<dbReference type="EMBL" id="CP014525">
    <property type="protein sequence ID" value="AMW35527.1"/>
    <property type="molecule type" value="Genomic_DNA"/>
</dbReference>
<keyword evidence="3" id="KW-1185">Reference proteome</keyword>
<proteinExistence type="predicted"/>
<reference evidence="2 3" key="1">
    <citation type="submission" date="2016-02" db="EMBL/GenBank/DDBJ databases">
        <title>Complete Genome of H5569, the type strain of the newly described species Haematospirillium jordaniae.</title>
        <authorList>
            <person name="Nicholson A.C."/>
            <person name="Humrighouse B.W."/>
            <person name="Loparov V."/>
            <person name="McQuiston J.R."/>
        </authorList>
    </citation>
    <scope>NUCLEOTIDE SEQUENCE [LARGE SCALE GENOMIC DNA]</scope>
    <source>
        <strain evidence="2 3">H5569</strain>
    </source>
</reference>
<dbReference type="OrthoDB" id="9797172at2"/>
<accession>A0A143DFN4</accession>
<dbReference type="Pfam" id="PF01381">
    <property type="entry name" value="HTH_3"/>
    <property type="match status" value="1"/>
</dbReference>
<protein>
    <submittedName>
        <fullName evidence="2">Transcriptional regulator</fullName>
    </submittedName>
</protein>
<dbReference type="SUPFAM" id="SSF47413">
    <property type="entry name" value="lambda repressor-like DNA-binding domains"/>
    <property type="match status" value="1"/>
</dbReference>
<dbReference type="AlphaFoldDB" id="A0A143DFN4"/>
<dbReference type="InterPro" id="IPR010982">
    <property type="entry name" value="Lambda_DNA-bd_dom_sf"/>
</dbReference>
<dbReference type="Proteomes" id="UP000076066">
    <property type="component" value="Chromosome"/>
</dbReference>
<dbReference type="KEGG" id="hjo:AY555_03785"/>
<evidence type="ECO:0000313" key="2">
    <source>
        <dbReference type="EMBL" id="AMW35527.1"/>
    </source>
</evidence>
<feature type="domain" description="HTH cro/C1-type" evidence="1">
    <location>
        <begin position="37"/>
        <end position="91"/>
    </location>
</feature>
<dbReference type="PROSITE" id="PS50943">
    <property type="entry name" value="HTH_CROC1"/>
    <property type="match status" value="1"/>
</dbReference>